<dbReference type="Proteomes" id="UP000008311">
    <property type="component" value="Unassembled WGS sequence"/>
</dbReference>
<sequence>MSYLNRVCMAASVAVVQGHPDQGWKSGLKSLQNGKRTLFSGGDVSELRPLSGVFGADRSGVPGSPEGQDRGKQNDETFRRVMYLNCWGQG</sequence>
<gene>
    <name evidence="2" type="ORF">RCOM_1176530</name>
</gene>
<dbReference type="InterPro" id="IPR022251">
    <property type="entry name" value="DUF3774_wound-induced"/>
</dbReference>
<dbReference type="EMBL" id="EQ973822">
    <property type="protein sequence ID" value="EEF44513.1"/>
    <property type="molecule type" value="Genomic_DNA"/>
</dbReference>
<protein>
    <submittedName>
        <fullName evidence="2">Uncharacterized protein</fullName>
    </submittedName>
</protein>
<organism evidence="2 3">
    <name type="scientific">Ricinus communis</name>
    <name type="common">Castor bean</name>
    <dbReference type="NCBI Taxonomy" id="3988"/>
    <lineage>
        <taxon>Eukaryota</taxon>
        <taxon>Viridiplantae</taxon>
        <taxon>Streptophyta</taxon>
        <taxon>Embryophyta</taxon>
        <taxon>Tracheophyta</taxon>
        <taxon>Spermatophyta</taxon>
        <taxon>Magnoliopsida</taxon>
        <taxon>eudicotyledons</taxon>
        <taxon>Gunneridae</taxon>
        <taxon>Pentapetalae</taxon>
        <taxon>rosids</taxon>
        <taxon>fabids</taxon>
        <taxon>Malpighiales</taxon>
        <taxon>Euphorbiaceae</taxon>
        <taxon>Acalyphoideae</taxon>
        <taxon>Acalypheae</taxon>
        <taxon>Ricinus</taxon>
    </lineage>
</organism>
<dbReference type="STRING" id="3988.B9RW76"/>
<reference evidence="3" key="1">
    <citation type="journal article" date="2010" name="Nat. Biotechnol.">
        <title>Draft genome sequence of the oilseed species Ricinus communis.</title>
        <authorList>
            <person name="Chan A.P."/>
            <person name="Crabtree J."/>
            <person name="Zhao Q."/>
            <person name="Lorenzi H."/>
            <person name="Orvis J."/>
            <person name="Puiu D."/>
            <person name="Melake-Berhan A."/>
            <person name="Jones K.M."/>
            <person name="Redman J."/>
            <person name="Chen G."/>
            <person name="Cahoon E.B."/>
            <person name="Gedil M."/>
            <person name="Stanke M."/>
            <person name="Haas B.J."/>
            <person name="Wortman J.R."/>
            <person name="Fraser-Liggett C.M."/>
            <person name="Ravel J."/>
            <person name="Rabinowicz P.D."/>
        </authorList>
    </citation>
    <scope>NUCLEOTIDE SEQUENCE [LARGE SCALE GENOMIC DNA]</scope>
    <source>
        <strain evidence="3">cv. Hale</strain>
    </source>
</reference>
<dbReference type="InParanoid" id="B9RW76"/>
<keyword evidence="3" id="KW-1185">Reference proteome</keyword>
<accession>B9RW76</accession>
<name>B9RW76_RICCO</name>
<dbReference type="FunCoup" id="B9RW76">
    <property type="interactions" value="37"/>
</dbReference>
<feature type="region of interest" description="Disordered" evidence="1">
    <location>
        <begin position="54"/>
        <end position="75"/>
    </location>
</feature>
<dbReference type="Pfam" id="PF12609">
    <property type="entry name" value="DUF3774"/>
    <property type="match status" value="1"/>
</dbReference>
<proteinExistence type="predicted"/>
<dbReference type="eggNOG" id="ENOG502S96I">
    <property type="taxonomic scope" value="Eukaryota"/>
</dbReference>
<evidence type="ECO:0000313" key="3">
    <source>
        <dbReference type="Proteomes" id="UP000008311"/>
    </source>
</evidence>
<evidence type="ECO:0000256" key="1">
    <source>
        <dbReference type="SAM" id="MobiDB-lite"/>
    </source>
</evidence>
<dbReference type="AlphaFoldDB" id="B9RW76"/>
<evidence type="ECO:0000313" key="2">
    <source>
        <dbReference type="EMBL" id="EEF44513.1"/>
    </source>
</evidence>